<dbReference type="Proteomes" id="UP000276133">
    <property type="component" value="Unassembled WGS sequence"/>
</dbReference>
<evidence type="ECO:0000313" key="2">
    <source>
        <dbReference type="Proteomes" id="UP000276133"/>
    </source>
</evidence>
<comment type="caution">
    <text evidence="1">The sequence shown here is derived from an EMBL/GenBank/DDBJ whole genome shotgun (WGS) entry which is preliminary data.</text>
</comment>
<name>A0A3M7STZ3_BRAPC</name>
<dbReference type="AlphaFoldDB" id="A0A3M7STZ3"/>
<sequence>MVHIKLSYKIYFSRIKRSEHSLLFGKFNENILIWSAGKDALVGRLGRLGRPSSKVGRFGRLGRVGTPKLPLAGRPDRWRYVFIRTAKCCI</sequence>
<evidence type="ECO:0000313" key="1">
    <source>
        <dbReference type="EMBL" id="RNA39107.1"/>
    </source>
</evidence>
<keyword evidence="2" id="KW-1185">Reference proteome</keyword>
<gene>
    <name evidence="1" type="ORF">BpHYR1_007864</name>
</gene>
<organism evidence="1 2">
    <name type="scientific">Brachionus plicatilis</name>
    <name type="common">Marine rotifer</name>
    <name type="synonym">Brachionus muelleri</name>
    <dbReference type="NCBI Taxonomy" id="10195"/>
    <lineage>
        <taxon>Eukaryota</taxon>
        <taxon>Metazoa</taxon>
        <taxon>Spiralia</taxon>
        <taxon>Gnathifera</taxon>
        <taxon>Rotifera</taxon>
        <taxon>Eurotatoria</taxon>
        <taxon>Monogononta</taxon>
        <taxon>Pseudotrocha</taxon>
        <taxon>Ploima</taxon>
        <taxon>Brachionidae</taxon>
        <taxon>Brachionus</taxon>
    </lineage>
</organism>
<dbReference type="EMBL" id="REGN01000789">
    <property type="protein sequence ID" value="RNA39107.1"/>
    <property type="molecule type" value="Genomic_DNA"/>
</dbReference>
<accession>A0A3M7STZ3</accession>
<protein>
    <submittedName>
        <fullName evidence="1">Uncharacterized protein</fullName>
    </submittedName>
</protein>
<proteinExistence type="predicted"/>
<reference evidence="1 2" key="1">
    <citation type="journal article" date="2018" name="Sci. Rep.">
        <title>Genomic signatures of local adaptation to the degree of environmental predictability in rotifers.</title>
        <authorList>
            <person name="Franch-Gras L."/>
            <person name="Hahn C."/>
            <person name="Garcia-Roger E.M."/>
            <person name="Carmona M.J."/>
            <person name="Serra M."/>
            <person name="Gomez A."/>
        </authorList>
    </citation>
    <scope>NUCLEOTIDE SEQUENCE [LARGE SCALE GENOMIC DNA]</scope>
    <source>
        <strain evidence="1">HYR1</strain>
    </source>
</reference>